<reference evidence="2 3" key="1">
    <citation type="submission" date="2020-12" db="EMBL/GenBank/DDBJ databases">
        <title>Concerted genomic and epigenomic changes stabilize Arabidopsis allopolyploids.</title>
        <authorList>
            <person name="Chen Z."/>
        </authorList>
    </citation>
    <scope>NUCLEOTIDE SEQUENCE [LARGE SCALE GENOMIC DNA]</scope>
    <source>
        <strain evidence="2">Allo738</strain>
        <tissue evidence="2">Leaf</tissue>
    </source>
</reference>
<sequence>MKKDICKEGSSISRNSSVGYYDERRPEGIPFKWEMQPGTPINTQPQEDVPPLSPPPAMLSLGLPKPSISIEEPKNLVFPAKLKLKLRNWKHLHCKRYFSRLTNKMVLSSICLYHNKR</sequence>
<evidence type="ECO:0000313" key="3">
    <source>
        <dbReference type="Proteomes" id="UP000694240"/>
    </source>
</evidence>
<evidence type="ECO:0000256" key="1">
    <source>
        <dbReference type="SAM" id="MobiDB-lite"/>
    </source>
</evidence>
<dbReference type="PANTHER" id="PTHR33257">
    <property type="entry name" value="OS05G0165500 PROTEIN"/>
    <property type="match status" value="1"/>
</dbReference>
<dbReference type="PANTHER" id="PTHR33257:SF6">
    <property type="entry name" value="OXYSTEROL-BINDING 4B-LIKE PROTEIN"/>
    <property type="match status" value="1"/>
</dbReference>
<dbReference type="EMBL" id="JAEFBK010000012">
    <property type="protein sequence ID" value="KAG7541468.1"/>
    <property type="molecule type" value="Genomic_DNA"/>
</dbReference>
<dbReference type="AlphaFoldDB" id="A0A8T1Y7T9"/>
<name>A0A8T1Y7T9_9BRAS</name>
<gene>
    <name evidence="2" type="ORF">ISN45_Aa07g015600</name>
</gene>
<keyword evidence="3" id="KW-1185">Reference proteome</keyword>
<comment type="caution">
    <text evidence="2">The sequence shown here is derived from an EMBL/GenBank/DDBJ whole genome shotgun (WGS) entry which is preliminary data.</text>
</comment>
<evidence type="ECO:0000313" key="2">
    <source>
        <dbReference type="EMBL" id="KAG7541468.1"/>
    </source>
</evidence>
<proteinExistence type="predicted"/>
<accession>A0A8T1Y7T9</accession>
<dbReference type="Proteomes" id="UP000694240">
    <property type="component" value="Chromosome 12"/>
</dbReference>
<organism evidence="2 3">
    <name type="scientific">Arabidopsis thaliana x Arabidopsis arenosa</name>
    <dbReference type="NCBI Taxonomy" id="1240361"/>
    <lineage>
        <taxon>Eukaryota</taxon>
        <taxon>Viridiplantae</taxon>
        <taxon>Streptophyta</taxon>
        <taxon>Embryophyta</taxon>
        <taxon>Tracheophyta</taxon>
        <taxon>Spermatophyta</taxon>
        <taxon>Magnoliopsida</taxon>
        <taxon>eudicotyledons</taxon>
        <taxon>Gunneridae</taxon>
        <taxon>Pentapetalae</taxon>
        <taxon>rosids</taxon>
        <taxon>malvids</taxon>
        <taxon>Brassicales</taxon>
        <taxon>Brassicaceae</taxon>
        <taxon>Camelineae</taxon>
        <taxon>Arabidopsis</taxon>
    </lineage>
</organism>
<protein>
    <submittedName>
        <fullName evidence="2">Uncharacterized protein</fullName>
    </submittedName>
</protein>
<feature type="region of interest" description="Disordered" evidence="1">
    <location>
        <begin position="1"/>
        <end position="56"/>
    </location>
</feature>